<dbReference type="AlphaFoldDB" id="A0A0F7ZQW4"/>
<protein>
    <submittedName>
        <fullName evidence="2">Uncharacterized protein</fullName>
    </submittedName>
</protein>
<feature type="compositionally biased region" description="Low complexity" evidence="1">
    <location>
        <begin position="1"/>
        <end position="18"/>
    </location>
</feature>
<name>A0A0F7ZQW4_9HYPO</name>
<evidence type="ECO:0000256" key="1">
    <source>
        <dbReference type="SAM" id="MobiDB-lite"/>
    </source>
</evidence>
<dbReference type="OrthoDB" id="4933551at2759"/>
<dbReference type="EMBL" id="KQ030862">
    <property type="protein sequence ID" value="KJZ68568.1"/>
    <property type="molecule type" value="Genomic_DNA"/>
</dbReference>
<feature type="region of interest" description="Disordered" evidence="1">
    <location>
        <begin position="36"/>
        <end position="57"/>
    </location>
</feature>
<dbReference type="Proteomes" id="UP000054481">
    <property type="component" value="Unassembled WGS sequence"/>
</dbReference>
<proteinExistence type="predicted"/>
<reference evidence="2 3" key="1">
    <citation type="journal article" date="2014" name="Genome Biol. Evol.">
        <title>Comparative genomics and transcriptomics analyses reveal divergent lifestyle features of nematode endoparasitic fungus Hirsutella minnesotensis.</title>
        <authorList>
            <person name="Lai Y."/>
            <person name="Liu K."/>
            <person name="Zhang X."/>
            <person name="Zhang X."/>
            <person name="Li K."/>
            <person name="Wang N."/>
            <person name="Shu C."/>
            <person name="Wu Y."/>
            <person name="Wang C."/>
            <person name="Bushley K.E."/>
            <person name="Xiang M."/>
            <person name="Liu X."/>
        </authorList>
    </citation>
    <scope>NUCLEOTIDE SEQUENCE [LARGE SCALE GENOMIC DNA]</scope>
    <source>
        <strain evidence="2 3">3608</strain>
    </source>
</reference>
<evidence type="ECO:0000313" key="2">
    <source>
        <dbReference type="EMBL" id="KJZ68568.1"/>
    </source>
</evidence>
<sequence>MDYLSTSNNASANDAQASVPRSSNYVEDVPALDFDSSTLSSGSTTTSSSGAAPSSRSTLNPQAPWFHLYSSPAMANMPLLENTFLPPYESPSQCGLTVNHDLKWMIMGMASRLDALELAVSTSNLRLGQIHEGLSELLKRPHEAQDMVREMDNLKKSLKDIFKSLICHFVGGEGFEDVDMEPSRAG</sequence>
<evidence type="ECO:0000313" key="3">
    <source>
        <dbReference type="Proteomes" id="UP000054481"/>
    </source>
</evidence>
<gene>
    <name evidence="2" type="ORF">HIM_12045</name>
</gene>
<organism evidence="2 3">
    <name type="scientific">Hirsutella minnesotensis 3608</name>
    <dbReference type="NCBI Taxonomy" id="1043627"/>
    <lineage>
        <taxon>Eukaryota</taxon>
        <taxon>Fungi</taxon>
        <taxon>Dikarya</taxon>
        <taxon>Ascomycota</taxon>
        <taxon>Pezizomycotina</taxon>
        <taxon>Sordariomycetes</taxon>
        <taxon>Hypocreomycetidae</taxon>
        <taxon>Hypocreales</taxon>
        <taxon>Ophiocordycipitaceae</taxon>
        <taxon>Hirsutella</taxon>
    </lineage>
</organism>
<accession>A0A0F7ZQW4</accession>
<feature type="region of interest" description="Disordered" evidence="1">
    <location>
        <begin position="1"/>
        <end position="23"/>
    </location>
</feature>
<keyword evidence="3" id="KW-1185">Reference proteome</keyword>